<dbReference type="EMBL" id="VSSQ01001358">
    <property type="protein sequence ID" value="MPM07633.1"/>
    <property type="molecule type" value="Genomic_DNA"/>
</dbReference>
<proteinExistence type="predicted"/>
<gene>
    <name evidence="1" type="ORF">SDC9_53940</name>
</gene>
<organism evidence="1">
    <name type="scientific">bioreactor metagenome</name>
    <dbReference type="NCBI Taxonomy" id="1076179"/>
    <lineage>
        <taxon>unclassified sequences</taxon>
        <taxon>metagenomes</taxon>
        <taxon>ecological metagenomes</taxon>
    </lineage>
</organism>
<protein>
    <recommendedName>
        <fullName evidence="2">RNA polymerase sigma factor 70 region 4 type 2 domain-containing protein</fullName>
    </recommendedName>
</protein>
<dbReference type="AlphaFoldDB" id="A0A644X022"/>
<evidence type="ECO:0000313" key="1">
    <source>
        <dbReference type="EMBL" id="MPM07633.1"/>
    </source>
</evidence>
<reference evidence="1" key="1">
    <citation type="submission" date="2019-08" db="EMBL/GenBank/DDBJ databases">
        <authorList>
            <person name="Kucharzyk K."/>
            <person name="Murdoch R.W."/>
            <person name="Higgins S."/>
            <person name="Loffler F."/>
        </authorList>
    </citation>
    <scope>NUCLEOTIDE SEQUENCE</scope>
</reference>
<comment type="caution">
    <text evidence="1">The sequence shown here is derived from an EMBL/GenBank/DDBJ whole genome shotgun (WGS) entry which is preliminary data.</text>
</comment>
<sequence>MQQPVTPRMLTGCFGSPGLVVPSGLQSDHHGFEWRHALALRLRREVHMAKDARTEFFYYIDGNPYRLTPGKDGITEEIITVLRDSYHAEKLNDRYEDELQDAKFKFSKILHDANPVTHPNDPIEHLVDISQAPEEILFQDELPPSIRNQVQMLIPQLIPAQQELFWKLCEGRQLVDIAREEGTTDNAIRSRRRKMFDRIRALYAEEFGDA</sequence>
<evidence type="ECO:0008006" key="2">
    <source>
        <dbReference type="Google" id="ProtNLM"/>
    </source>
</evidence>
<accession>A0A644X022</accession>
<name>A0A644X022_9ZZZZ</name>